<evidence type="ECO:0000313" key="3">
    <source>
        <dbReference type="Proteomes" id="UP000627292"/>
    </source>
</evidence>
<dbReference type="EMBL" id="BMIB01000002">
    <property type="protein sequence ID" value="GGH64413.1"/>
    <property type="molecule type" value="Genomic_DNA"/>
</dbReference>
<protein>
    <submittedName>
        <fullName evidence="2">Uncharacterized protein</fullName>
    </submittedName>
</protein>
<reference evidence="2" key="1">
    <citation type="journal article" date="2014" name="Int. J. Syst. Evol. Microbiol.">
        <title>Complete genome sequence of Corynebacterium casei LMG S-19264T (=DSM 44701T), isolated from a smear-ripened cheese.</title>
        <authorList>
            <consortium name="US DOE Joint Genome Institute (JGI-PGF)"/>
            <person name="Walter F."/>
            <person name="Albersmeier A."/>
            <person name="Kalinowski J."/>
            <person name="Ruckert C."/>
        </authorList>
    </citation>
    <scope>NUCLEOTIDE SEQUENCE</scope>
    <source>
        <strain evidence="2">CGMCC 1.15290</strain>
    </source>
</reference>
<dbReference type="Proteomes" id="UP000627292">
    <property type="component" value="Unassembled WGS sequence"/>
</dbReference>
<keyword evidence="1" id="KW-0472">Membrane</keyword>
<name>A0A917IUM0_9BACT</name>
<dbReference type="RefSeq" id="WP_188951550.1">
    <property type="nucleotide sequence ID" value="NZ_BMIB01000002.1"/>
</dbReference>
<dbReference type="AlphaFoldDB" id="A0A917IUM0"/>
<gene>
    <name evidence="2" type="ORF">GCM10011379_16440</name>
</gene>
<reference evidence="2" key="2">
    <citation type="submission" date="2020-09" db="EMBL/GenBank/DDBJ databases">
        <authorList>
            <person name="Sun Q."/>
            <person name="Zhou Y."/>
        </authorList>
    </citation>
    <scope>NUCLEOTIDE SEQUENCE</scope>
    <source>
        <strain evidence="2">CGMCC 1.15290</strain>
    </source>
</reference>
<feature type="transmembrane region" description="Helical" evidence="1">
    <location>
        <begin position="37"/>
        <end position="59"/>
    </location>
</feature>
<proteinExistence type="predicted"/>
<keyword evidence="1" id="KW-1133">Transmembrane helix</keyword>
<keyword evidence="1" id="KW-0812">Transmembrane</keyword>
<accession>A0A917IUM0</accession>
<evidence type="ECO:0000313" key="2">
    <source>
        <dbReference type="EMBL" id="GGH64413.1"/>
    </source>
</evidence>
<keyword evidence="3" id="KW-1185">Reference proteome</keyword>
<sequence length="61" mass="7042">MLVQQQSNQQQEPEIFCMSFRRFRILAVNPGKNTFRLIAMLVGAIMSLTWTFVLVALALRN</sequence>
<evidence type="ECO:0000256" key="1">
    <source>
        <dbReference type="SAM" id="Phobius"/>
    </source>
</evidence>
<comment type="caution">
    <text evidence="2">The sequence shown here is derived from an EMBL/GenBank/DDBJ whole genome shotgun (WGS) entry which is preliminary data.</text>
</comment>
<organism evidence="2 3">
    <name type="scientific">Filimonas zeae</name>
    <dbReference type="NCBI Taxonomy" id="1737353"/>
    <lineage>
        <taxon>Bacteria</taxon>
        <taxon>Pseudomonadati</taxon>
        <taxon>Bacteroidota</taxon>
        <taxon>Chitinophagia</taxon>
        <taxon>Chitinophagales</taxon>
        <taxon>Chitinophagaceae</taxon>
        <taxon>Filimonas</taxon>
    </lineage>
</organism>